<dbReference type="Pfam" id="PF02357">
    <property type="entry name" value="NusG"/>
    <property type="match status" value="1"/>
</dbReference>
<evidence type="ECO:0000259" key="5">
    <source>
        <dbReference type="SMART" id="SM00738"/>
    </source>
</evidence>
<evidence type="ECO:0000313" key="7">
    <source>
        <dbReference type="Proteomes" id="UP000198440"/>
    </source>
</evidence>
<dbReference type="RefSeq" id="WP_089277170.1">
    <property type="nucleotide sequence ID" value="NZ_FZON01000010.1"/>
</dbReference>
<dbReference type="InterPro" id="IPR005824">
    <property type="entry name" value="KOW"/>
</dbReference>
<organism evidence="6 7">
    <name type="scientific">Antarctobacter heliothermus</name>
    <dbReference type="NCBI Taxonomy" id="74033"/>
    <lineage>
        <taxon>Bacteria</taxon>
        <taxon>Pseudomonadati</taxon>
        <taxon>Pseudomonadota</taxon>
        <taxon>Alphaproteobacteria</taxon>
        <taxon>Rhodobacterales</taxon>
        <taxon>Roseobacteraceae</taxon>
        <taxon>Antarctobacter</taxon>
    </lineage>
</organism>
<dbReference type="CDD" id="cd09892">
    <property type="entry name" value="NGN_SP_RfaH"/>
    <property type="match status" value="1"/>
</dbReference>
<evidence type="ECO:0000256" key="3">
    <source>
        <dbReference type="ARBA" id="ARBA00023163"/>
    </source>
</evidence>
<evidence type="ECO:0000256" key="1">
    <source>
        <dbReference type="ARBA" id="ARBA00022814"/>
    </source>
</evidence>
<keyword evidence="2 4" id="KW-0805">Transcription regulation</keyword>
<gene>
    <name evidence="6" type="ORF">SAMN04488078_10103</name>
</gene>
<reference evidence="6 7" key="1">
    <citation type="submission" date="2017-06" db="EMBL/GenBank/DDBJ databases">
        <authorList>
            <person name="Kim H.J."/>
            <person name="Triplett B.A."/>
        </authorList>
    </citation>
    <scope>NUCLEOTIDE SEQUENCE [LARGE SCALE GENOMIC DNA]</scope>
    <source>
        <strain evidence="6 7">DSM 11445</strain>
    </source>
</reference>
<keyword evidence="1 4" id="KW-0889">Transcription antitermination</keyword>
<dbReference type="SUPFAM" id="SSF50104">
    <property type="entry name" value="Translation proteins SH3-like domain"/>
    <property type="match status" value="1"/>
</dbReference>
<name>A0A239DA22_9RHOB</name>
<dbReference type="InterPro" id="IPR008991">
    <property type="entry name" value="Translation_prot_SH3-like_sf"/>
</dbReference>
<dbReference type="GO" id="GO:0006353">
    <property type="term" value="P:DNA-templated transcription termination"/>
    <property type="evidence" value="ECO:0007669"/>
    <property type="project" value="UniProtKB-KW"/>
</dbReference>
<dbReference type="Pfam" id="PF00467">
    <property type="entry name" value="KOW"/>
    <property type="match status" value="1"/>
</dbReference>
<dbReference type="InterPro" id="IPR036735">
    <property type="entry name" value="NGN_dom_sf"/>
</dbReference>
<comment type="function">
    <text evidence="4">Participates in transcription elongation, termination and antitermination.</text>
</comment>
<dbReference type="PANTHER" id="PTHR30265:SF7">
    <property type="entry name" value="TRANSCRIPTION ANTITERMINATION PROTEIN RFAH"/>
    <property type="match status" value="1"/>
</dbReference>
<dbReference type="OrthoDB" id="9787731at2"/>
<dbReference type="GO" id="GO:0006354">
    <property type="term" value="P:DNA-templated transcription elongation"/>
    <property type="evidence" value="ECO:0007669"/>
    <property type="project" value="InterPro"/>
</dbReference>
<dbReference type="InterPro" id="IPR043425">
    <property type="entry name" value="NusG-like"/>
</dbReference>
<sequence length="170" mass="18805">MSKLDNDINWFLAQLKPNSHSIAERNLARQGFGTFLPMQEETRRTNGKFITRMRPLFPGYIFVALDPARGGWRAVNSTTGITRLVCLGTEPTPVPGGSVSELMRRCDLDGKLLPPQDFGTGDRVVMSGGPFADFVATIQSVSPDRRVHVLIELMGAQTRVASKAKHLRPR</sequence>
<dbReference type="GO" id="GO:0032784">
    <property type="term" value="P:regulation of DNA-templated transcription elongation"/>
    <property type="evidence" value="ECO:0007669"/>
    <property type="project" value="InterPro"/>
</dbReference>
<dbReference type="GO" id="GO:0031564">
    <property type="term" value="P:transcription antitermination"/>
    <property type="evidence" value="ECO:0007669"/>
    <property type="project" value="UniProtKB-KW"/>
</dbReference>
<feature type="domain" description="NusG-like N-terminal" evidence="5">
    <location>
        <begin position="7"/>
        <end position="106"/>
    </location>
</feature>
<dbReference type="SMART" id="SM00738">
    <property type="entry name" value="NGN"/>
    <property type="match status" value="1"/>
</dbReference>
<dbReference type="PRINTS" id="PR00338">
    <property type="entry name" value="NUSGTNSCPFCT"/>
</dbReference>
<proteinExistence type="inferred from homology"/>
<dbReference type="PANTHER" id="PTHR30265">
    <property type="entry name" value="RHO-INTERACTING TRANSCRIPTION TERMINATION FACTOR NUSG"/>
    <property type="match status" value="1"/>
</dbReference>
<keyword evidence="3 4" id="KW-0804">Transcription</keyword>
<evidence type="ECO:0000256" key="4">
    <source>
        <dbReference type="RuleBase" id="RU000538"/>
    </source>
</evidence>
<dbReference type="GO" id="GO:0005829">
    <property type="term" value="C:cytosol"/>
    <property type="evidence" value="ECO:0007669"/>
    <property type="project" value="TreeGrafter"/>
</dbReference>
<dbReference type="Gene3D" id="3.30.70.940">
    <property type="entry name" value="NusG, N-terminal domain"/>
    <property type="match status" value="1"/>
</dbReference>
<comment type="similarity">
    <text evidence="4">Belongs to the NusG family.</text>
</comment>
<keyword evidence="4" id="KW-0806">Transcription termination</keyword>
<dbReference type="SUPFAM" id="SSF82679">
    <property type="entry name" value="N-utilization substance G protein NusG, N-terminal domain"/>
    <property type="match status" value="1"/>
</dbReference>
<dbReference type="CDD" id="cd06091">
    <property type="entry name" value="KOW_NusG"/>
    <property type="match status" value="1"/>
</dbReference>
<dbReference type="AlphaFoldDB" id="A0A239DA22"/>
<evidence type="ECO:0000256" key="2">
    <source>
        <dbReference type="ARBA" id="ARBA00023015"/>
    </source>
</evidence>
<protein>
    <recommendedName>
        <fullName evidence="4">Transcription termination/antitermination protein NusG</fullName>
    </recommendedName>
</protein>
<accession>A0A239DA22</accession>
<evidence type="ECO:0000313" key="6">
    <source>
        <dbReference type="EMBL" id="SNS28704.1"/>
    </source>
</evidence>
<dbReference type="InterPro" id="IPR006645">
    <property type="entry name" value="NGN-like_dom"/>
</dbReference>
<dbReference type="EMBL" id="FZON01000010">
    <property type="protein sequence ID" value="SNS28704.1"/>
    <property type="molecule type" value="Genomic_DNA"/>
</dbReference>
<dbReference type="Proteomes" id="UP000198440">
    <property type="component" value="Unassembled WGS sequence"/>
</dbReference>
<dbReference type="InterPro" id="IPR001062">
    <property type="entry name" value="Transcrpt_antiterm_NusG"/>
</dbReference>